<dbReference type="GO" id="GO:0050909">
    <property type="term" value="P:sensory perception of taste"/>
    <property type="evidence" value="ECO:0007669"/>
    <property type="project" value="InterPro"/>
</dbReference>
<keyword evidence="5 6" id="KW-0472">Membrane</keyword>
<dbReference type="EMBL" id="CADEPI010000068">
    <property type="protein sequence ID" value="CAB3372049.1"/>
    <property type="molecule type" value="Genomic_DNA"/>
</dbReference>
<reference evidence="7 8" key="1">
    <citation type="submission" date="2020-04" db="EMBL/GenBank/DDBJ databases">
        <authorList>
            <person name="Alioto T."/>
            <person name="Alioto T."/>
            <person name="Gomez Garrido J."/>
        </authorList>
    </citation>
    <scope>NUCLEOTIDE SEQUENCE [LARGE SCALE GENOMIC DNA]</scope>
</reference>
<dbReference type="Proteomes" id="UP000494165">
    <property type="component" value="Unassembled WGS sequence"/>
</dbReference>
<proteinExistence type="predicted"/>
<feature type="transmembrane region" description="Helical" evidence="6">
    <location>
        <begin position="149"/>
        <end position="173"/>
    </location>
</feature>
<evidence type="ECO:0000256" key="6">
    <source>
        <dbReference type="SAM" id="Phobius"/>
    </source>
</evidence>
<evidence type="ECO:0000313" key="7">
    <source>
        <dbReference type="EMBL" id="CAB3372049.1"/>
    </source>
</evidence>
<keyword evidence="8" id="KW-1185">Reference proteome</keyword>
<evidence type="ECO:0000313" key="8">
    <source>
        <dbReference type="Proteomes" id="UP000494165"/>
    </source>
</evidence>
<name>A0A8S1CQ17_9INSE</name>
<accession>A0A8S1CQ17</accession>
<keyword evidence="4 6" id="KW-1133">Transmembrane helix</keyword>
<keyword evidence="2" id="KW-1003">Cell membrane</keyword>
<protein>
    <recommendedName>
        <fullName evidence="9">Gustatory receptor</fullName>
    </recommendedName>
</protein>
<evidence type="ECO:0000256" key="2">
    <source>
        <dbReference type="ARBA" id="ARBA00022475"/>
    </source>
</evidence>
<dbReference type="Pfam" id="PF08395">
    <property type="entry name" value="7tm_7"/>
    <property type="match status" value="1"/>
</dbReference>
<comment type="caution">
    <text evidence="7">The sequence shown here is derived from an EMBL/GenBank/DDBJ whole genome shotgun (WGS) entry which is preliminary data.</text>
</comment>
<evidence type="ECO:0000256" key="1">
    <source>
        <dbReference type="ARBA" id="ARBA00004651"/>
    </source>
</evidence>
<dbReference type="GO" id="GO:0005886">
    <property type="term" value="C:plasma membrane"/>
    <property type="evidence" value="ECO:0007669"/>
    <property type="project" value="UniProtKB-SubCell"/>
</dbReference>
<dbReference type="InterPro" id="IPR013604">
    <property type="entry name" value="7TM_chemorcpt"/>
</dbReference>
<dbReference type="AlphaFoldDB" id="A0A8S1CQ17"/>
<gene>
    <name evidence="7" type="ORF">CLODIP_2_CD06504</name>
</gene>
<evidence type="ECO:0000256" key="4">
    <source>
        <dbReference type="ARBA" id="ARBA00022989"/>
    </source>
</evidence>
<comment type="subcellular location">
    <subcellularLocation>
        <location evidence="1">Cell membrane</location>
        <topology evidence="1">Multi-pass membrane protein</topology>
    </subcellularLocation>
</comment>
<evidence type="ECO:0008006" key="9">
    <source>
        <dbReference type="Google" id="ProtNLM"/>
    </source>
</evidence>
<keyword evidence="3 6" id="KW-0812">Transmembrane</keyword>
<sequence>MATIYWMNGKALVVLFYHSIQLLFYEINLQIDQVHQSSCASISFLQNAGEYFENLKQCHNDHISDENVTLVASTTFINATIFYAEHVCFCCKAVNSVREGYKTPIPLLKLELDFTRNKIILEECQLFREELMHYKNYSFSLCGMSNIDYQFIVTISAAVVAYLVTIIQFQLVVTSLKTP</sequence>
<organism evidence="7 8">
    <name type="scientific">Cloeon dipterum</name>
    <dbReference type="NCBI Taxonomy" id="197152"/>
    <lineage>
        <taxon>Eukaryota</taxon>
        <taxon>Metazoa</taxon>
        <taxon>Ecdysozoa</taxon>
        <taxon>Arthropoda</taxon>
        <taxon>Hexapoda</taxon>
        <taxon>Insecta</taxon>
        <taxon>Pterygota</taxon>
        <taxon>Palaeoptera</taxon>
        <taxon>Ephemeroptera</taxon>
        <taxon>Pisciforma</taxon>
        <taxon>Baetidae</taxon>
        <taxon>Cloeon</taxon>
    </lineage>
</organism>
<evidence type="ECO:0000256" key="3">
    <source>
        <dbReference type="ARBA" id="ARBA00022692"/>
    </source>
</evidence>
<evidence type="ECO:0000256" key="5">
    <source>
        <dbReference type="ARBA" id="ARBA00023136"/>
    </source>
</evidence>